<feature type="region of interest" description="Disordered" evidence="1">
    <location>
        <begin position="58"/>
        <end position="125"/>
    </location>
</feature>
<gene>
    <name evidence="3" type="ORF">PENPOL_c006G10027</name>
</gene>
<feature type="region of interest" description="Disordered" evidence="1">
    <location>
        <begin position="1"/>
        <end position="42"/>
    </location>
</feature>
<dbReference type="EMBL" id="MDYM01000006">
    <property type="protein sequence ID" value="OQD65390.1"/>
    <property type="molecule type" value="Genomic_DNA"/>
</dbReference>
<dbReference type="Gene3D" id="3.40.220.10">
    <property type="entry name" value="Leucine Aminopeptidase, subunit E, domain 1"/>
    <property type="match status" value="1"/>
</dbReference>
<dbReference type="OrthoDB" id="9985428at2759"/>
<organism evidence="3 4">
    <name type="scientific">Penicillium polonicum</name>
    <dbReference type="NCBI Taxonomy" id="60169"/>
    <lineage>
        <taxon>Eukaryota</taxon>
        <taxon>Fungi</taxon>
        <taxon>Dikarya</taxon>
        <taxon>Ascomycota</taxon>
        <taxon>Pezizomycotina</taxon>
        <taxon>Eurotiomycetes</taxon>
        <taxon>Eurotiomycetidae</taxon>
        <taxon>Eurotiales</taxon>
        <taxon>Aspergillaceae</taxon>
        <taxon>Penicillium</taxon>
    </lineage>
</organism>
<feature type="domain" description="Microbial-type PARG catalytic" evidence="2">
    <location>
        <begin position="171"/>
        <end position="268"/>
    </location>
</feature>
<evidence type="ECO:0000313" key="4">
    <source>
        <dbReference type="Proteomes" id="UP000191408"/>
    </source>
</evidence>
<dbReference type="AlphaFoldDB" id="A0A1V6NL65"/>
<accession>A0A1V6NL65</accession>
<protein>
    <recommendedName>
        <fullName evidence="2">Microbial-type PARG catalytic domain-containing protein</fullName>
    </recommendedName>
</protein>
<evidence type="ECO:0000259" key="2">
    <source>
        <dbReference type="Pfam" id="PF10021"/>
    </source>
</evidence>
<dbReference type="NCBIfam" id="TIGR02452">
    <property type="entry name" value="TIGR02452 family protein"/>
    <property type="match status" value="1"/>
</dbReference>
<proteinExistence type="predicted"/>
<dbReference type="InterPro" id="IPR012664">
    <property type="entry name" value="CHP02452"/>
</dbReference>
<name>A0A1V6NL65_PENPO</name>
<keyword evidence="4" id="KW-1185">Reference proteome</keyword>
<dbReference type="InterPro" id="IPR019261">
    <property type="entry name" value="PARG_cat_microbial"/>
</dbReference>
<feature type="compositionally biased region" description="Basic residues" evidence="1">
    <location>
        <begin position="98"/>
        <end position="123"/>
    </location>
</feature>
<sequence length="399" mass="43998">MLNRKKPAQPDTSRSTQSTESTGSQYANQSPASSRNSQSSSGLTGLIDTIVQKFSSGSSNDIIMSGLDDKSESSDLSKPPDTVAGFSLVPESLPDVPKKKHPAQKPALAKKKRIPGKKGKGKGVNKPGYISMQQVITTTKQATMEILSRTELEGTRFGYMASKWTSPVLDPNSVEYPNADTVVKVVAGDTYDYALEMQNAGSTTDHMPVCVLSFANAYKPGGGWLNGARAQEEQLCYRSTLIDTLQPRFYAMTDLECLYSPNVIVFRKSIDNNYSFMSGDKELHLNPTVSVISMAARSRPKLTADQSTYVEVEHRYLMIAKMQLILRTAANNNHRRLVLGALGCGAFGHPTQEVADCWHNVLMKKEFRGWFEQIHFAVKDAPKENNVEIFKKTLDGLKI</sequence>
<dbReference type="SUPFAM" id="SSF52949">
    <property type="entry name" value="Macro domain-like"/>
    <property type="match status" value="1"/>
</dbReference>
<dbReference type="STRING" id="60169.A0A1V6NL65"/>
<dbReference type="InterPro" id="IPR043472">
    <property type="entry name" value="Macro_dom-like"/>
</dbReference>
<feature type="compositionally biased region" description="Low complexity" evidence="1">
    <location>
        <begin position="27"/>
        <end position="41"/>
    </location>
</feature>
<evidence type="ECO:0000256" key="1">
    <source>
        <dbReference type="SAM" id="MobiDB-lite"/>
    </source>
</evidence>
<evidence type="ECO:0000313" key="3">
    <source>
        <dbReference type="EMBL" id="OQD65390.1"/>
    </source>
</evidence>
<dbReference type="Pfam" id="PF10021">
    <property type="entry name" value="PARG_cat_microb"/>
    <property type="match status" value="1"/>
</dbReference>
<feature type="compositionally biased region" description="Polar residues" evidence="1">
    <location>
        <begin position="10"/>
        <end position="26"/>
    </location>
</feature>
<dbReference type="PANTHER" id="PTHR35596">
    <property type="entry name" value="DUF2263 DOMAIN-CONTAINING PROTEIN"/>
    <property type="match status" value="1"/>
</dbReference>
<reference evidence="4" key="1">
    <citation type="journal article" date="2017" name="Nat. Microbiol.">
        <title>Global analysis of biosynthetic gene clusters reveals vast potential of secondary metabolite production in Penicillium species.</title>
        <authorList>
            <person name="Nielsen J.C."/>
            <person name="Grijseels S."/>
            <person name="Prigent S."/>
            <person name="Ji B."/>
            <person name="Dainat J."/>
            <person name="Nielsen K.F."/>
            <person name="Frisvad J.C."/>
            <person name="Workman M."/>
            <person name="Nielsen J."/>
        </authorList>
    </citation>
    <scope>NUCLEOTIDE SEQUENCE [LARGE SCALE GENOMIC DNA]</scope>
    <source>
        <strain evidence="4">IBT 4502</strain>
    </source>
</reference>
<dbReference type="PANTHER" id="PTHR35596:SF1">
    <property type="entry name" value="MICROBIAL-TYPE PARG CATALYTIC DOMAIN-CONTAINING PROTEIN"/>
    <property type="match status" value="1"/>
</dbReference>
<comment type="caution">
    <text evidence="3">The sequence shown here is derived from an EMBL/GenBank/DDBJ whole genome shotgun (WGS) entry which is preliminary data.</text>
</comment>
<dbReference type="Proteomes" id="UP000191408">
    <property type="component" value="Unassembled WGS sequence"/>
</dbReference>